<evidence type="ECO:0000313" key="3">
    <source>
        <dbReference type="Proteomes" id="UP000831534"/>
    </source>
</evidence>
<dbReference type="AlphaFoldDB" id="A0A8T9MWQ9"/>
<feature type="chain" id="PRO_5035947107" description="Lipoprotein" evidence="1">
    <location>
        <begin position="25"/>
        <end position="116"/>
    </location>
</feature>
<reference evidence="2" key="2">
    <citation type="submission" date="2024-09" db="EMBL/GenBank/DDBJ databases">
        <authorList>
            <person name="Veyrier F.J."/>
        </authorList>
    </citation>
    <scope>NUCLEOTIDE SEQUENCE</scope>
    <source>
        <strain evidence="2">17694</strain>
    </source>
</reference>
<protein>
    <recommendedName>
        <fullName evidence="4">Lipoprotein</fullName>
    </recommendedName>
</protein>
<name>A0A8T9MWQ9_9NEIS</name>
<proteinExistence type="predicted"/>
<dbReference type="PROSITE" id="PS51257">
    <property type="entry name" value="PROKAR_LIPOPROTEIN"/>
    <property type="match status" value="1"/>
</dbReference>
<gene>
    <name evidence="2" type="ORF">LVJ77_08230</name>
</gene>
<accession>A0A8T9MWQ9</accession>
<dbReference type="RefSeq" id="WP_027009523.1">
    <property type="nucleotide sequence ID" value="NZ_CP091521.1"/>
</dbReference>
<reference evidence="2" key="1">
    <citation type="journal article" date="2022" name="Res Sq">
        <title>Evolution of multicellular longitudinally dividing oral cavity symbionts (Neisseriaceae).</title>
        <authorList>
            <person name="Nyongesa S."/>
            <person name="Weber P."/>
            <person name="Bernet E."/>
            <person name="Pullido F."/>
            <person name="Nieckarz M."/>
            <person name="Delaby M."/>
            <person name="Nieves C."/>
            <person name="Viehboeck T."/>
            <person name="Krause N."/>
            <person name="Rivera-Millot A."/>
            <person name="Nakamura A."/>
            <person name="Vischer N."/>
            <person name="VanNieuwenhze M."/>
            <person name="Brun Y."/>
            <person name="Cava F."/>
            <person name="Bulgheresi S."/>
            <person name="Veyrier F."/>
        </authorList>
    </citation>
    <scope>NUCLEOTIDE SEQUENCE</scope>
    <source>
        <strain evidence="2">17694</strain>
    </source>
</reference>
<keyword evidence="3" id="KW-1185">Reference proteome</keyword>
<dbReference type="KEGG" id="ckh:LVJ77_08230"/>
<sequence length="116" mass="12787">MKKLSILTTVCLLNACAVPNVPTAASCTTLLEHSAFLGAYRDACVDKNHDDIGRYDSATYFVGETLFKRQSCLKPNSDAEIERAIAAAQSQARSPSFCTAYRQRAAGLLRYYELQE</sequence>
<organism evidence="2 3">
    <name type="scientific">Conchiformibius kuhniae</name>
    <dbReference type="NCBI Taxonomy" id="211502"/>
    <lineage>
        <taxon>Bacteria</taxon>
        <taxon>Pseudomonadati</taxon>
        <taxon>Pseudomonadota</taxon>
        <taxon>Betaproteobacteria</taxon>
        <taxon>Neisseriales</taxon>
        <taxon>Neisseriaceae</taxon>
        <taxon>Conchiformibius</taxon>
    </lineage>
</organism>
<keyword evidence="1" id="KW-0732">Signal</keyword>
<evidence type="ECO:0000256" key="1">
    <source>
        <dbReference type="SAM" id="SignalP"/>
    </source>
</evidence>
<dbReference type="Proteomes" id="UP000831534">
    <property type="component" value="Chromosome"/>
</dbReference>
<evidence type="ECO:0008006" key="4">
    <source>
        <dbReference type="Google" id="ProtNLM"/>
    </source>
</evidence>
<dbReference type="EMBL" id="CP091521">
    <property type="protein sequence ID" value="UOP04333.1"/>
    <property type="molecule type" value="Genomic_DNA"/>
</dbReference>
<feature type="signal peptide" evidence="1">
    <location>
        <begin position="1"/>
        <end position="24"/>
    </location>
</feature>
<evidence type="ECO:0000313" key="2">
    <source>
        <dbReference type="EMBL" id="UOP04333.1"/>
    </source>
</evidence>